<evidence type="ECO:0000313" key="1">
    <source>
        <dbReference type="EMBL" id="OMO87136.1"/>
    </source>
</evidence>
<protein>
    <submittedName>
        <fullName evidence="1">Lysosomal alpha-mannosidase</fullName>
    </submittedName>
</protein>
<name>A0A1R3IX28_9ROSI</name>
<accession>A0A1R3IX28</accession>
<keyword evidence="2" id="KW-1185">Reference proteome</keyword>
<reference evidence="2" key="1">
    <citation type="submission" date="2013-09" db="EMBL/GenBank/DDBJ databases">
        <title>Corchorus olitorius genome sequencing.</title>
        <authorList>
            <person name="Alam M."/>
            <person name="Haque M.S."/>
            <person name="Islam M.S."/>
            <person name="Emdad E.M."/>
            <person name="Islam M.M."/>
            <person name="Ahmed B."/>
            <person name="Halim A."/>
            <person name="Hossen Q.M.M."/>
            <person name="Hossain M.Z."/>
            <person name="Ahmed R."/>
            <person name="Khan M.M."/>
            <person name="Islam R."/>
            <person name="Rashid M.M."/>
            <person name="Khan S.A."/>
            <person name="Rahman M.S."/>
            <person name="Alam M."/>
            <person name="Yahiya A.S."/>
            <person name="Khan M.S."/>
            <person name="Azam M.S."/>
            <person name="Haque T."/>
            <person name="Lashkar M.Z.H."/>
            <person name="Akhand A.I."/>
            <person name="Morshed G."/>
            <person name="Roy S."/>
            <person name="Uddin K.S."/>
            <person name="Rabeya T."/>
            <person name="Hossain A.S."/>
            <person name="Chowdhury A."/>
            <person name="Snigdha A.R."/>
            <person name="Mortoza M.S."/>
            <person name="Matin S.A."/>
            <person name="Hoque S.M.E."/>
            <person name="Islam M.K."/>
            <person name="Roy D.K."/>
            <person name="Haider R."/>
            <person name="Moosa M.M."/>
            <person name="Elias S.M."/>
            <person name="Hasan A.M."/>
            <person name="Jahan S."/>
            <person name="Shafiuddin M."/>
            <person name="Mahmood N."/>
            <person name="Shommy N.S."/>
        </authorList>
    </citation>
    <scope>NUCLEOTIDE SEQUENCE [LARGE SCALE GENOMIC DNA]</scope>
    <source>
        <strain evidence="2">cv. O-4</strain>
    </source>
</reference>
<organism evidence="1 2">
    <name type="scientific">Corchorus olitorius</name>
    <dbReference type="NCBI Taxonomy" id="93759"/>
    <lineage>
        <taxon>Eukaryota</taxon>
        <taxon>Viridiplantae</taxon>
        <taxon>Streptophyta</taxon>
        <taxon>Embryophyta</taxon>
        <taxon>Tracheophyta</taxon>
        <taxon>Spermatophyta</taxon>
        <taxon>Magnoliopsida</taxon>
        <taxon>eudicotyledons</taxon>
        <taxon>Gunneridae</taxon>
        <taxon>Pentapetalae</taxon>
        <taxon>rosids</taxon>
        <taxon>malvids</taxon>
        <taxon>Malvales</taxon>
        <taxon>Malvaceae</taxon>
        <taxon>Grewioideae</taxon>
        <taxon>Apeibeae</taxon>
        <taxon>Corchorus</taxon>
    </lineage>
</organism>
<dbReference type="AlphaFoldDB" id="A0A1R3IX28"/>
<gene>
    <name evidence="1" type="ORF">COLO4_20771</name>
</gene>
<comment type="caution">
    <text evidence="1">The sequence shown here is derived from an EMBL/GenBank/DDBJ whole genome shotgun (WGS) entry which is preliminary data.</text>
</comment>
<proteinExistence type="predicted"/>
<dbReference type="Proteomes" id="UP000187203">
    <property type="component" value="Unassembled WGS sequence"/>
</dbReference>
<sequence length="44" mass="4986">MNLHQDNIDLFVCNVHERGNDFAVAAISQLIGADWKICFDSINH</sequence>
<dbReference type="EMBL" id="AWUE01017404">
    <property type="protein sequence ID" value="OMO87136.1"/>
    <property type="molecule type" value="Genomic_DNA"/>
</dbReference>
<evidence type="ECO:0000313" key="2">
    <source>
        <dbReference type="Proteomes" id="UP000187203"/>
    </source>
</evidence>